<proteinExistence type="predicted"/>
<comment type="caution">
    <text evidence="1">The sequence shown here is derived from an EMBL/GenBank/DDBJ whole genome shotgun (WGS) entry which is preliminary data.</text>
</comment>
<evidence type="ECO:0000313" key="1">
    <source>
        <dbReference type="EMBL" id="KAL0361051.1"/>
    </source>
</evidence>
<reference evidence="1" key="1">
    <citation type="submission" date="2020-06" db="EMBL/GenBank/DDBJ databases">
        <authorList>
            <person name="Li T."/>
            <person name="Hu X."/>
            <person name="Zhang T."/>
            <person name="Song X."/>
            <person name="Zhang H."/>
            <person name="Dai N."/>
            <person name="Sheng W."/>
            <person name="Hou X."/>
            <person name="Wei L."/>
        </authorList>
    </citation>
    <scope>NUCLEOTIDE SEQUENCE</scope>
    <source>
        <strain evidence="1">G02</strain>
        <tissue evidence="1">Leaf</tissue>
    </source>
</reference>
<accession>A0AAW2Q0C9</accession>
<dbReference type="AlphaFoldDB" id="A0AAW2Q0C9"/>
<reference evidence="1" key="2">
    <citation type="journal article" date="2024" name="Plant">
        <title>Genomic evolution and insights into agronomic trait innovations of Sesamum species.</title>
        <authorList>
            <person name="Miao H."/>
            <person name="Wang L."/>
            <person name="Qu L."/>
            <person name="Liu H."/>
            <person name="Sun Y."/>
            <person name="Le M."/>
            <person name="Wang Q."/>
            <person name="Wei S."/>
            <person name="Zheng Y."/>
            <person name="Lin W."/>
            <person name="Duan Y."/>
            <person name="Cao H."/>
            <person name="Xiong S."/>
            <person name="Wang X."/>
            <person name="Wei L."/>
            <person name="Li C."/>
            <person name="Ma Q."/>
            <person name="Ju M."/>
            <person name="Zhao R."/>
            <person name="Li G."/>
            <person name="Mu C."/>
            <person name="Tian Q."/>
            <person name="Mei H."/>
            <person name="Zhang T."/>
            <person name="Gao T."/>
            <person name="Zhang H."/>
        </authorList>
    </citation>
    <scope>NUCLEOTIDE SEQUENCE</scope>
    <source>
        <strain evidence="1">G02</strain>
    </source>
</reference>
<dbReference type="EMBL" id="JACGWJ010000016">
    <property type="protein sequence ID" value="KAL0361051.1"/>
    <property type="molecule type" value="Genomic_DNA"/>
</dbReference>
<protein>
    <submittedName>
        <fullName evidence="1">Uncharacterized protein</fullName>
    </submittedName>
</protein>
<gene>
    <name evidence="1" type="ORF">Sradi_3789600</name>
</gene>
<name>A0AAW2Q0C9_SESRA</name>
<sequence length="62" mass="6391">MKFDGVVIKGTLLDAALGVDADGGGGGNGATDEEKLPVMVTMTVMVMELHACFPSQHDKGVE</sequence>
<organism evidence="1">
    <name type="scientific">Sesamum radiatum</name>
    <name type="common">Black benniseed</name>
    <dbReference type="NCBI Taxonomy" id="300843"/>
    <lineage>
        <taxon>Eukaryota</taxon>
        <taxon>Viridiplantae</taxon>
        <taxon>Streptophyta</taxon>
        <taxon>Embryophyta</taxon>
        <taxon>Tracheophyta</taxon>
        <taxon>Spermatophyta</taxon>
        <taxon>Magnoliopsida</taxon>
        <taxon>eudicotyledons</taxon>
        <taxon>Gunneridae</taxon>
        <taxon>Pentapetalae</taxon>
        <taxon>asterids</taxon>
        <taxon>lamiids</taxon>
        <taxon>Lamiales</taxon>
        <taxon>Pedaliaceae</taxon>
        <taxon>Sesamum</taxon>
    </lineage>
</organism>